<dbReference type="GeneID" id="41602201"/>
<evidence type="ECO:0000259" key="2">
    <source>
        <dbReference type="Pfam" id="PF13229"/>
    </source>
</evidence>
<dbReference type="SMART" id="SM00710">
    <property type="entry name" value="PbH1"/>
    <property type="match status" value="4"/>
</dbReference>
<dbReference type="EMBL" id="CP009501">
    <property type="protein sequence ID" value="AKB14144.1"/>
    <property type="molecule type" value="Genomic_DNA"/>
</dbReference>
<dbReference type="Gene3D" id="2.160.20.10">
    <property type="entry name" value="Single-stranded right-handed beta-helix, Pectin lyase-like"/>
    <property type="match status" value="1"/>
</dbReference>
<dbReference type="PANTHER" id="PTHR22990">
    <property type="entry name" value="F-BOX ONLY PROTEIN"/>
    <property type="match status" value="1"/>
</dbReference>
<dbReference type="PANTHER" id="PTHR22990:SF15">
    <property type="entry name" value="F-BOX ONLY PROTEIN 10"/>
    <property type="match status" value="1"/>
</dbReference>
<dbReference type="OrthoDB" id="105642at2157"/>
<dbReference type="SUPFAM" id="SSF51126">
    <property type="entry name" value="Pectin lyase-like"/>
    <property type="match status" value="1"/>
</dbReference>
<protein>
    <recommendedName>
        <fullName evidence="2">Right handed beta helix domain-containing protein</fullName>
    </recommendedName>
</protein>
<dbReference type="AlphaFoldDB" id="A0A0E3H9I1"/>
<dbReference type="InterPro" id="IPR006626">
    <property type="entry name" value="PbH1"/>
</dbReference>
<proteinExistence type="predicted"/>
<name>A0A0E3H9I1_METTT</name>
<dbReference type="InterPro" id="IPR039448">
    <property type="entry name" value="Beta_helix"/>
</dbReference>
<evidence type="ECO:0000256" key="1">
    <source>
        <dbReference type="ARBA" id="ARBA00022737"/>
    </source>
</evidence>
<organism evidence="3 4">
    <name type="scientific">Methanosarcina thermophila (strain ATCC 43570 / DSM 1825 / OCM 12 / VKM B-1830 / TM-1)</name>
    <dbReference type="NCBI Taxonomy" id="523844"/>
    <lineage>
        <taxon>Archaea</taxon>
        <taxon>Methanobacteriati</taxon>
        <taxon>Methanobacteriota</taxon>
        <taxon>Stenosarchaea group</taxon>
        <taxon>Methanomicrobia</taxon>
        <taxon>Methanosarcinales</taxon>
        <taxon>Methanosarcinaceae</taxon>
        <taxon>Methanosarcina</taxon>
    </lineage>
</organism>
<dbReference type="InterPro" id="IPR012334">
    <property type="entry name" value="Pectin_lyas_fold"/>
</dbReference>
<feature type="domain" description="Right handed beta helix" evidence="2">
    <location>
        <begin position="166"/>
        <end position="300"/>
    </location>
</feature>
<keyword evidence="1" id="KW-0677">Repeat</keyword>
<dbReference type="HOGENOM" id="CLU_081184_0_0_2"/>
<dbReference type="InterPro" id="IPR011050">
    <property type="entry name" value="Pectin_lyase_fold/virulence"/>
</dbReference>
<dbReference type="RefSeq" id="WP_048168096.1">
    <property type="nucleotide sequence ID" value="NZ_CP009501.1"/>
</dbReference>
<dbReference type="InterPro" id="IPR051550">
    <property type="entry name" value="SCF-Subunits/Alg-Epimerases"/>
</dbReference>
<reference evidence="3 4" key="1">
    <citation type="submission" date="2014-07" db="EMBL/GenBank/DDBJ databases">
        <title>Methanogenic archaea and the global carbon cycle.</title>
        <authorList>
            <person name="Henriksen J.R."/>
            <person name="Luke J."/>
            <person name="Reinhart S."/>
            <person name="Benedict M.N."/>
            <person name="Youngblut N.D."/>
            <person name="Metcalf M.E."/>
            <person name="Whitaker R.J."/>
            <person name="Metcalf W.W."/>
        </authorList>
    </citation>
    <scope>NUCLEOTIDE SEQUENCE [LARGE SCALE GENOMIC DNA]</scope>
    <source>
        <strain evidence="4">ATCC 43570 / DSM 1825 / OCM 12 / VKM B-1830 / TM-1</strain>
    </source>
</reference>
<dbReference type="Pfam" id="PF13229">
    <property type="entry name" value="Beta_helix"/>
    <property type="match status" value="1"/>
</dbReference>
<dbReference type="Proteomes" id="UP000066529">
    <property type="component" value="Chromosome"/>
</dbReference>
<evidence type="ECO:0000313" key="3">
    <source>
        <dbReference type="EMBL" id="AKB14144.1"/>
    </source>
</evidence>
<accession>A0A0E3H9I1</accession>
<dbReference type="PATRIC" id="fig|523844.20.peg.2915"/>
<evidence type="ECO:0000313" key="4">
    <source>
        <dbReference type="Proteomes" id="UP000066529"/>
    </source>
</evidence>
<gene>
    <name evidence="3" type="ORF">MSTHT_2386</name>
</gene>
<dbReference type="KEGG" id="mthr:MSTHT_2386"/>
<sequence>MLKRQLGTLFLVTCFILTTVPASLGAASTQSSKVITVAGDGSGDYNVDGKADDVEINQALEFAANNPGTTVYLKGPFTYDISDSLRIGSSTVLEGDSSVTIKLAKGLPLWGSRESSIAEKKAMLMIRGSSANDITIRGFTVDGSQSDHYPNVRLGTSSYNMATLIGVNGLTIQDMTFQNGCNDAMLISKSSNVMIDTVTVNKCGHDGVYAYHVNGITVKNSKFINRTNSSVRFDSVTDGVMINNECTTSGGGYAGLELQGTLKNIEASGNYFHDLPFPAVVRINTKETNVNIHDNRIENCG</sequence>